<dbReference type="RefSeq" id="WP_206230757.1">
    <property type="nucleotide sequence ID" value="NZ_JAFIWB010000027.1"/>
</dbReference>
<feature type="repeat" description="TPR" evidence="1">
    <location>
        <begin position="424"/>
        <end position="457"/>
    </location>
</feature>
<dbReference type="GO" id="GO:0016787">
    <property type="term" value="F:hydrolase activity"/>
    <property type="evidence" value="ECO:0007669"/>
    <property type="project" value="UniProtKB-KW"/>
</dbReference>
<dbReference type="InterPro" id="IPR011990">
    <property type="entry name" value="TPR-like_helical_dom_sf"/>
</dbReference>
<dbReference type="Proteomes" id="UP000695802">
    <property type="component" value="Unassembled WGS sequence"/>
</dbReference>
<keyword evidence="1" id="KW-0802">TPR repeat</keyword>
<name>A0ABS3B6U4_9XANT</name>
<dbReference type="PROSITE" id="PS50005">
    <property type="entry name" value="TPR"/>
    <property type="match status" value="1"/>
</dbReference>
<dbReference type="Pfam" id="PF00144">
    <property type="entry name" value="Beta-lactamase"/>
    <property type="match status" value="1"/>
</dbReference>
<evidence type="ECO:0000313" key="3">
    <source>
        <dbReference type="EMBL" id="MBN6104277.1"/>
    </source>
</evidence>
<dbReference type="EMBL" id="JAFIWB010000027">
    <property type="protein sequence ID" value="MBN6104277.1"/>
    <property type="molecule type" value="Genomic_DNA"/>
</dbReference>
<dbReference type="InterPro" id="IPR050789">
    <property type="entry name" value="Diverse_Enzym_Activities"/>
</dbReference>
<evidence type="ECO:0000259" key="2">
    <source>
        <dbReference type="Pfam" id="PF00144"/>
    </source>
</evidence>
<dbReference type="InterPro" id="IPR019734">
    <property type="entry name" value="TPR_rpt"/>
</dbReference>
<dbReference type="Gene3D" id="1.25.40.10">
    <property type="entry name" value="Tetratricopeptide repeat domain"/>
    <property type="match status" value="1"/>
</dbReference>
<organism evidence="3 4">
    <name type="scientific">Xanthomonas bonasiae</name>
    <dbReference type="NCBI Taxonomy" id="2810351"/>
    <lineage>
        <taxon>Bacteria</taxon>
        <taxon>Pseudomonadati</taxon>
        <taxon>Pseudomonadota</taxon>
        <taxon>Gammaproteobacteria</taxon>
        <taxon>Lysobacterales</taxon>
        <taxon>Lysobacteraceae</taxon>
        <taxon>Xanthomonas</taxon>
    </lineage>
</organism>
<keyword evidence="4" id="KW-1185">Reference proteome</keyword>
<proteinExistence type="predicted"/>
<dbReference type="InterPro" id="IPR012338">
    <property type="entry name" value="Beta-lactam/transpept-like"/>
</dbReference>
<gene>
    <name evidence="3" type="ORF">JR064_19110</name>
</gene>
<dbReference type="SUPFAM" id="SSF48452">
    <property type="entry name" value="TPR-like"/>
    <property type="match status" value="1"/>
</dbReference>
<keyword evidence="3" id="KW-0378">Hydrolase</keyword>
<feature type="domain" description="Beta-lactamase-related" evidence="2">
    <location>
        <begin position="10"/>
        <end position="336"/>
    </location>
</feature>
<evidence type="ECO:0000256" key="1">
    <source>
        <dbReference type="PROSITE-ProRule" id="PRU00339"/>
    </source>
</evidence>
<dbReference type="PANTHER" id="PTHR43283">
    <property type="entry name" value="BETA-LACTAMASE-RELATED"/>
    <property type="match status" value="1"/>
</dbReference>
<accession>A0ABS3B6U4</accession>
<dbReference type="SUPFAM" id="SSF56601">
    <property type="entry name" value="beta-lactamase/transpeptidase-like"/>
    <property type="match status" value="1"/>
</dbReference>
<evidence type="ECO:0000313" key="4">
    <source>
        <dbReference type="Proteomes" id="UP000695802"/>
    </source>
</evidence>
<protein>
    <submittedName>
        <fullName evidence="3">Class A beta-lactamase-related serine hydrolase</fullName>
    </submittedName>
</protein>
<dbReference type="InterPro" id="IPR001466">
    <property type="entry name" value="Beta-lactam-related"/>
</dbReference>
<comment type="caution">
    <text evidence="3">The sequence shown here is derived from an EMBL/GenBank/DDBJ whole genome shotgun (WGS) entry which is preliminary data.</text>
</comment>
<dbReference type="Gene3D" id="3.40.710.10">
    <property type="entry name" value="DD-peptidase/beta-lactamase superfamily"/>
    <property type="match status" value="1"/>
</dbReference>
<sequence length="470" mass="50384">MTDRQAKGIDGVVRREMQARSIPGMHVSLVRNGRIVFSKAYGVADLESRAPVTRDSVFTLNSSTKAFTGVAIMQLVQAGRVALDAPVSRYLDNLPPAWRRVTIGQLLTHVSGLPDILVQPKGQGTGSLVGDGSAASAWSVVQTMPIEAPAGTRYRYNQTNYVLLGKVIDRITGAPFAEEMRVRKFIPAGMTHTAFGDARTIMPGRVRTYRYVGGRVDASANAAGLEHAFDDFAPFIRTAGGLNASADDVAHWLISLQNGTLLDTHVLQTMWTAGTFSDGSPTPWAMGWPLRARAEHPVVAGIGGRRAAFFVYPEDDLAIVVLTNLAGANPEEFIDEIAGQFYPDLLAVNGGGLSPQVKQLCLALIKEGFDAAPAAYARLKATDPGYTLQEAELNAWGGQLMGQGKLRDAICVFKLAIELYVDSANTYDSLAEAYEAAGEKALAVASYTRSLALDAGNDHARSRLSALQSE</sequence>
<reference evidence="3 4" key="1">
    <citation type="submission" date="2021-02" db="EMBL/GenBank/DDBJ databases">
        <title>Taxonomically Unique Crown Gall-Associated Xanthomonas Stains Have Deficiency in Virulence Repertories.</title>
        <authorList>
            <person name="Mafakheri H."/>
            <person name="Taghavi S.M."/>
            <person name="Dimkic I."/>
            <person name="Nemanja K."/>
            <person name="Osdaghi E."/>
        </authorList>
    </citation>
    <scope>NUCLEOTIDE SEQUENCE [LARGE SCALE GENOMIC DNA]</scope>
    <source>
        <strain evidence="3 4">FX4</strain>
    </source>
</reference>